<evidence type="ECO:0000256" key="1">
    <source>
        <dbReference type="SAM" id="MobiDB-lite"/>
    </source>
</evidence>
<gene>
    <name evidence="2" type="ORF">AVEN_173549_1</name>
</gene>
<evidence type="ECO:0000313" key="2">
    <source>
        <dbReference type="EMBL" id="GBN31145.1"/>
    </source>
</evidence>
<keyword evidence="3" id="KW-1185">Reference proteome</keyword>
<reference evidence="2 3" key="1">
    <citation type="journal article" date="2019" name="Sci. Rep.">
        <title>Orb-weaving spider Araneus ventricosus genome elucidates the spidroin gene catalogue.</title>
        <authorList>
            <person name="Kono N."/>
            <person name="Nakamura H."/>
            <person name="Ohtoshi R."/>
            <person name="Moran D.A.P."/>
            <person name="Shinohara A."/>
            <person name="Yoshida Y."/>
            <person name="Fujiwara M."/>
            <person name="Mori M."/>
            <person name="Tomita M."/>
            <person name="Arakawa K."/>
        </authorList>
    </citation>
    <scope>NUCLEOTIDE SEQUENCE [LARGE SCALE GENOMIC DNA]</scope>
</reference>
<comment type="caution">
    <text evidence="2">The sequence shown here is derived from an EMBL/GenBank/DDBJ whole genome shotgun (WGS) entry which is preliminary data.</text>
</comment>
<dbReference type="AlphaFoldDB" id="A0A4Y2MVQ3"/>
<organism evidence="2 3">
    <name type="scientific">Araneus ventricosus</name>
    <name type="common">Orbweaver spider</name>
    <name type="synonym">Epeira ventricosa</name>
    <dbReference type="NCBI Taxonomy" id="182803"/>
    <lineage>
        <taxon>Eukaryota</taxon>
        <taxon>Metazoa</taxon>
        <taxon>Ecdysozoa</taxon>
        <taxon>Arthropoda</taxon>
        <taxon>Chelicerata</taxon>
        <taxon>Arachnida</taxon>
        <taxon>Araneae</taxon>
        <taxon>Araneomorphae</taxon>
        <taxon>Entelegynae</taxon>
        <taxon>Araneoidea</taxon>
        <taxon>Araneidae</taxon>
        <taxon>Araneus</taxon>
    </lineage>
</organism>
<dbReference type="EMBL" id="BGPR01008041">
    <property type="protein sequence ID" value="GBN31145.1"/>
    <property type="molecule type" value="Genomic_DNA"/>
</dbReference>
<dbReference type="Proteomes" id="UP000499080">
    <property type="component" value="Unassembled WGS sequence"/>
</dbReference>
<accession>A0A4Y2MVQ3</accession>
<feature type="region of interest" description="Disordered" evidence="1">
    <location>
        <begin position="113"/>
        <end position="158"/>
    </location>
</feature>
<sequence>MGIQESICNRQKFRLRFDEFPRFRLLTGKTQFDYSNLLCESLSTGVVCIGSDNVALDDNLRKLLDYGDEIDNSTNTAVAEIPHYDPRRKGAHELCLLMPSFRYKPLKVRPNLATKRGAKPDSTGPFKDLFGNVSPLNTIQNDQDRRQRARRDIRTNAS</sequence>
<proteinExistence type="predicted"/>
<name>A0A4Y2MVQ3_ARAVE</name>
<protein>
    <submittedName>
        <fullName evidence="2">Uncharacterized protein</fullName>
    </submittedName>
</protein>
<feature type="compositionally biased region" description="Basic and acidic residues" evidence="1">
    <location>
        <begin position="142"/>
        <end position="158"/>
    </location>
</feature>
<evidence type="ECO:0000313" key="3">
    <source>
        <dbReference type="Proteomes" id="UP000499080"/>
    </source>
</evidence>